<feature type="region of interest" description="Disordered" evidence="1">
    <location>
        <begin position="1"/>
        <end position="216"/>
    </location>
</feature>
<accession>A0A8C5WBG2</accession>
<dbReference type="Proteomes" id="UP000694569">
    <property type="component" value="Unplaced"/>
</dbReference>
<reference evidence="3" key="2">
    <citation type="submission" date="2025-09" db="UniProtKB">
        <authorList>
            <consortium name="Ensembl"/>
        </authorList>
    </citation>
    <scope>IDENTIFICATION</scope>
</reference>
<feature type="compositionally biased region" description="Polar residues" evidence="1">
    <location>
        <begin position="10"/>
        <end position="22"/>
    </location>
</feature>
<dbReference type="Pfam" id="PF05699">
    <property type="entry name" value="Dimer_Tnp_hAT"/>
    <property type="match status" value="1"/>
</dbReference>
<evidence type="ECO:0000313" key="3">
    <source>
        <dbReference type="Ensembl" id="ENSLLEP00000026281.1"/>
    </source>
</evidence>
<feature type="compositionally biased region" description="Polar residues" evidence="1">
    <location>
        <begin position="29"/>
        <end position="45"/>
    </location>
</feature>
<dbReference type="AlphaFoldDB" id="A0A8C5WBG2"/>
<dbReference type="Pfam" id="PF14291">
    <property type="entry name" value="DUF4371"/>
    <property type="match status" value="1"/>
</dbReference>
<keyword evidence="4" id="KW-1185">Reference proteome</keyword>
<reference evidence="3" key="1">
    <citation type="submission" date="2025-08" db="UniProtKB">
        <authorList>
            <consortium name="Ensembl"/>
        </authorList>
    </citation>
    <scope>IDENTIFICATION</scope>
</reference>
<name>A0A8C5WBG2_9ANUR</name>
<feature type="domain" description="TTF-type" evidence="2">
    <location>
        <begin position="266"/>
        <end position="348"/>
    </location>
</feature>
<feature type="compositionally biased region" description="Polar residues" evidence="1">
    <location>
        <begin position="77"/>
        <end position="93"/>
    </location>
</feature>
<dbReference type="SMART" id="SM00597">
    <property type="entry name" value="ZnF_TTF"/>
    <property type="match status" value="1"/>
</dbReference>
<dbReference type="Ensembl" id="ENSLLET00000027288.1">
    <property type="protein sequence ID" value="ENSLLEP00000026281.1"/>
    <property type="gene ID" value="ENSLLEG00000016634.1"/>
</dbReference>
<dbReference type="GO" id="GO:0046983">
    <property type="term" value="F:protein dimerization activity"/>
    <property type="evidence" value="ECO:0007669"/>
    <property type="project" value="InterPro"/>
</dbReference>
<feature type="compositionally biased region" description="Polar residues" evidence="1">
    <location>
        <begin position="57"/>
        <end position="70"/>
    </location>
</feature>
<evidence type="ECO:0000313" key="4">
    <source>
        <dbReference type="Proteomes" id="UP000694569"/>
    </source>
</evidence>
<dbReference type="PANTHER" id="PTHR45749">
    <property type="match status" value="1"/>
</dbReference>
<dbReference type="PANTHER" id="PTHR45749:SF28">
    <property type="entry name" value="ZINC FINGER MYM-TYPE PROTEIN 1-LIKE-RELATED"/>
    <property type="match status" value="1"/>
</dbReference>
<evidence type="ECO:0000256" key="1">
    <source>
        <dbReference type="SAM" id="MobiDB-lite"/>
    </source>
</evidence>
<feature type="compositionally biased region" description="Polar residues" evidence="1">
    <location>
        <begin position="140"/>
        <end position="154"/>
    </location>
</feature>
<feature type="compositionally biased region" description="Polar residues" evidence="1">
    <location>
        <begin position="106"/>
        <end position="123"/>
    </location>
</feature>
<dbReference type="InterPro" id="IPR012337">
    <property type="entry name" value="RNaseH-like_sf"/>
</dbReference>
<evidence type="ECO:0000259" key="2">
    <source>
        <dbReference type="SMART" id="SM00597"/>
    </source>
</evidence>
<dbReference type="InterPro" id="IPR006580">
    <property type="entry name" value="Znf_TTF"/>
</dbReference>
<proteinExistence type="predicted"/>
<dbReference type="SUPFAM" id="SSF53098">
    <property type="entry name" value="Ribonuclease H-like"/>
    <property type="match status" value="1"/>
</dbReference>
<dbReference type="InterPro" id="IPR008906">
    <property type="entry name" value="HATC_C_dom"/>
</dbReference>
<dbReference type="OrthoDB" id="9950531at2759"/>
<organism evidence="3 4">
    <name type="scientific">Leptobrachium leishanense</name>
    <name type="common">Leishan spiny toad</name>
    <dbReference type="NCBI Taxonomy" id="445787"/>
    <lineage>
        <taxon>Eukaryota</taxon>
        <taxon>Metazoa</taxon>
        <taxon>Chordata</taxon>
        <taxon>Craniata</taxon>
        <taxon>Vertebrata</taxon>
        <taxon>Euteleostomi</taxon>
        <taxon>Amphibia</taxon>
        <taxon>Batrachia</taxon>
        <taxon>Anura</taxon>
        <taxon>Pelobatoidea</taxon>
        <taxon>Megophryidae</taxon>
        <taxon>Leptobrachium</taxon>
    </lineage>
</organism>
<protein>
    <recommendedName>
        <fullName evidence="2">TTF-type domain-containing protein</fullName>
    </recommendedName>
</protein>
<dbReference type="InterPro" id="IPR025398">
    <property type="entry name" value="DUF4371"/>
</dbReference>
<sequence length="924" mass="103183">MEQGDKPSVSGKQAVQETQSPADTGPGEASSQYTHTGLITVTPPNETAMEQGDEPSVSGQQAAQETQSPADTGPGEASSQYTHTGLITVTLPNVTAMEQGDKPSVSGKQAAQETQSPADTSPGQMPFDVTAMEQGEEPNVSGQQAAQEAQSPANASPDVSAMEQGEESSESGQQPAQETQRPGKTRTRRMTEKPAAGAELCIGGEAKESESPTSTEPALLLNSVDELHKTPFKSLTFKQRLEVKRLGPHQPNIAIKQSSNDRGKQFNRHFNPQWFSKKKWLCASVSKEALFCFPCLLYGGDRPWTKFGVTDMKHLPEKIKKHEASTSHIENCLKLAVFGTVGIEPQLRRTFCISIRKHNEEVDKHRHILSKFIDCTQFCAAFELPLCVQESSASSTDRGVYPELVDFAARIDSAMEEHLKTATVFKGSSHRILMELLDCMYDVIRQVIIQQLKETDFVAVQVDEMTDVLIKTQSSLLFRYIHKNTVVERFFAFAALEGSGAETLAANVLENLNLVFPDPDDKKRLISQSYDGASVMRGESEGLQKKVKDLYPNAYPVHCYAHQLGLVMEQVASKIPAVRVFFCSLSSVAKYFAQSLKRTTVLSEVAGRGLARCSPTHWKVHARILKFIFENRLVLLECFIKITCAPGRFDTVTVSKAATYAELLKEVDFLYFVHLFHEIMPHVDKLSTELQRKDIQSPFIRIAMEDFTGCIQRISESVEGIEGKLAKLPALYSHNETDMATLNQTAKQVCDIVMAEAKERFEFSKHLLSATLFASELLPQYRRSFPLDALNETASAYPVLDKERLRTELEVLYRDKEFHFCSGSVDLFSFLVRNNLSEAFKETVTLLKILLTTPMMTSESERCFSTLKKIDLFLKSTKSEDRLNVLAMLSIENQLIGDIPDFNTQVIERFSAQKHRRAHFMYKS</sequence>
<dbReference type="GeneTree" id="ENSGT00940000157337"/>